<evidence type="ECO:0000313" key="12">
    <source>
        <dbReference type="Proteomes" id="UP000066487"/>
    </source>
</evidence>
<dbReference type="InterPro" id="IPR015421">
    <property type="entry name" value="PyrdxlP-dep_Trfase_major"/>
</dbReference>
<evidence type="ECO:0000256" key="1">
    <source>
        <dbReference type="ARBA" id="ARBA00001933"/>
    </source>
</evidence>
<dbReference type="Pfam" id="PF00266">
    <property type="entry name" value="Aminotran_5"/>
    <property type="match status" value="1"/>
</dbReference>
<evidence type="ECO:0000313" key="11">
    <source>
        <dbReference type="EMBL" id="ALI03293.1"/>
    </source>
</evidence>
<dbReference type="InterPro" id="IPR000192">
    <property type="entry name" value="Aminotrans_V_dom"/>
</dbReference>
<keyword evidence="5 7" id="KW-0670">Pyruvate</keyword>
<keyword evidence="2 7" id="KW-0032">Aminotransferase</keyword>
<evidence type="ECO:0000256" key="7">
    <source>
        <dbReference type="HAMAP-Rule" id="MF_01376"/>
    </source>
</evidence>
<dbReference type="NCBIfam" id="TIGR02326">
    <property type="entry name" value="transamin_PhnW"/>
    <property type="match status" value="1"/>
</dbReference>
<dbReference type="PANTHER" id="PTHR42778:SF1">
    <property type="entry name" value="2-AMINOETHYLPHOSPHONATE--PYRUVATE TRANSAMINASE"/>
    <property type="match status" value="1"/>
</dbReference>
<proteinExistence type="inferred from homology"/>
<comment type="function">
    <text evidence="7">Involved in phosphonate degradation.</text>
</comment>
<evidence type="ECO:0000256" key="5">
    <source>
        <dbReference type="ARBA" id="ARBA00023317"/>
    </source>
</evidence>
<accession>A0A0N9WLV3</accession>
<dbReference type="HAMAP" id="MF_01376">
    <property type="entry name" value="PhnW_aminotrans_5"/>
    <property type="match status" value="1"/>
</dbReference>
<dbReference type="PANTHER" id="PTHR42778">
    <property type="entry name" value="2-AMINOETHYLPHOSPHONATE--PYRUVATE TRANSAMINASE"/>
    <property type="match status" value="1"/>
</dbReference>
<evidence type="ECO:0000256" key="2">
    <source>
        <dbReference type="ARBA" id="ARBA00022576"/>
    </source>
</evidence>
<dbReference type="AlphaFoldDB" id="A0A0N9WLV3"/>
<dbReference type="Gene3D" id="3.40.640.10">
    <property type="entry name" value="Type I PLP-dependent aspartate aminotransferase-like (Major domain)"/>
    <property type="match status" value="1"/>
</dbReference>
<dbReference type="OrthoDB" id="9766472at2"/>
<dbReference type="SUPFAM" id="SSF53383">
    <property type="entry name" value="PLP-dependent transferases"/>
    <property type="match status" value="1"/>
</dbReference>
<feature type="domain" description="Aminotransferase class V" evidence="10">
    <location>
        <begin position="35"/>
        <end position="303"/>
    </location>
</feature>
<comment type="catalytic activity">
    <reaction evidence="6 7">
        <text>(2-aminoethyl)phosphonate + pyruvate = phosphonoacetaldehyde + L-alanine</text>
        <dbReference type="Rhea" id="RHEA:17021"/>
        <dbReference type="ChEBI" id="CHEBI:15361"/>
        <dbReference type="ChEBI" id="CHEBI:57418"/>
        <dbReference type="ChEBI" id="CHEBI:57972"/>
        <dbReference type="ChEBI" id="CHEBI:58383"/>
        <dbReference type="EC" id="2.6.1.37"/>
    </reaction>
</comment>
<dbReference type="EMBL" id="CP012830">
    <property type="protein sequence ID" value="ALI03293.1"/>
    <property type="molecule type" value="Genomic_DNA"/>
</dbReference>
<dbReference type="GO" id="GO:0019700">
    <property type="term" value="P:organic phosphonate catabolic process"/>
    <property type="evidence" value="ECO:0007669"/>
    <property type="project" value="UniProtKB-UniRule"/>
</dbReference>
<name>A0A0N9WLV3_PSEFL</name>
<evidence type="ECO:0000256" key="8">
    <source>
        <dbReference type="PIRSR" id="PIRSR000524-1"/>
    </source>
</evidence>
<reference evidence="12" key="1">
    <citation type="submission" date="2015-09" db="EMBL/GenBank/DDBJ databases">
        <title>Whole genome sequence of Pseudomonas fluorescens FW300-N2E3.</title>
        <authorList>
            <person name="Ray J."/>
            <person name="Melnyk R."/>
            <person name="Deutschbauer A."/>
        </authorList>
    </citation>
    <scope>NUCLEOTIDE SEQUENCE [LARGE SCALE GENOMIC DNA]</scope>
    <source>
        <strain evidence="12">FW300-N2E3</strain>
    </source>
</reference>
<dbReference type="NCBIfam" id="TIGR03301">
    <property type="entry name" value="PhnW-AepZ"/>
    <property type="match status" value="1"/>
</dbReference>
<organism evidence="11 12">
    <name type="scientific">Pseudomonas fluorescens</name>
    <dbReference type="NCBI Taxonomy" id="294"/>
    <lineage>
        <taxon>Bacteria</taxon>
        <taxon>Pseudomonadati</taxon>
        <taxon>Pseudomonadota</taxon>
        <taxon>Gammaproteobacteria</taxon>
        <taxon>Pseudomonadales</taxon>
        <taxon>Pseudomonadaceae</taxon>
        <taxon>Pseudomonas</taxon>
    </lineage>
</organism>
<keyword evidence="3 7" id="KW-0808">Transferase</keyword>
<dbReference type="Gene3D" id="3.90.1150.10">
    <property type="entry name" value="Aspartate Aminotransferase, domain 1"/>
    <property type="match status" value="1"/>
</dbReference>
<evidence type="ECO:0000256" key="9">
    <source>
        <dbReference type="PIRSR" id="PIRSR000524-50"/>
    </source>
</evidence>
<dbReference type="EC" id="2.6.1.37" evidence="7"/>
<dbReference type="InterPro" id="IPR015422">
    <property type="entry name" value="PyrdxlP-dep_Trfase_small"/>
</dbReference>
<dbReference type="PIRSF" id="PIRSF000524">
    <property type="entry name" value="SPT"/>
    <property type="match status" value="1"/>
</dbReference>
<dbReference type="InterPro" id="IPR015424">
    <property type="entry name" value="PyrdxlP-dep_Trfase"/>
</dbReference>
<feature type="binding site" evidence="8">
    <location>
        <position position="338"/>
    </location>
    <ligand>
        <name>substrate</name>
    </ligand>
</feature>
<feature type="modified residue" description="N6-(pyridoxal phosphate)lysine" evidence="7 9">
    <location>
        <position position="193"/>
    </location>
</feature>
<dbReference type="InterPro" id="IPR024169">
    <property type="entry name" value="SP_NH2Trfase/AEP_transaminase"/>
</dbReference>
<evidence type="ECO:0000256" key="4">
    <source>
        <dbReference type="ARBA" id="ARBA00022898"/>
    </source>
</evidence>
<dbReference type="GO" id="GO:0047304">
    <property type="term" value="F:2-aminoethylphosphonate-pyruvate transaminase activity"/>
    <property type="evidence" value="ECO:0007669"/>
    <property type="project" value="UniProtKB-UniRule"/>
</dbReference>
<dbReference type="NCBIfam" id="NF010006">
    <property type="entry name" value="PRK13479.1"/>
    <property type="match status" value="1"/>
</dbReference>
<comment type="subunit">
    <text evidence="7">Homodimer.</text>
</comment>
<dbReference type="InterPro" id="IPR012703">
    <property type="entry name" value="NH2EtPonate_pyrv_transaminase"/>
</dbReference>
<comment type="similarity">
    <text evidence="7">Belongs to the class-V pyridoxal-phosphate-dependent aminotransferase family. PhnW subfamily.</text>
</comment>
<comment type="cofactor">
    <cofactor evidence="1 7 9">
        <name>pyridoxal 5'-phosphate</name>
        <dbReference type="ChEBI" id="CHEBI:597326"/>
    </cofactor>
</comment>
<reference evidence="11 12" key="2">
    <citation type="journal article" date="2018" name="Nature">
        <title>Mutant phenotypes for thousands of bacterial genes of unknown function.</title>
        <authorList>
            <person name="Price M.N."/>
            <person name="Wetmore K.M."/>
            <person name="Waters R.J."/>
            <person name="Callaghan M."/>
            <person name="Ray J."/>
            <person name="Liu H."/>
            <person name="Kuehl J.V."/>
            <person name="Melnyk R.A."/>
            <person name="Lamson J.S."/>
            <person name="Suh Y."/>
            <person name="Carlson H.K."/>
            <person name="Esquivel Z."/>
            <person name="Sadeeshkumar H."/>
            <person name="Chakraborty R."/>
            <person name="Zane G.M."/>
            <person name="Rubin B.E."/>
            <person name="Wall J.D."/>
            <person name="Visel A."/>
            <person name="Bristow J."/>
            <person name="Blow M.J."/>
            <person name="Arkin A.P."/>
            <person name="Deutschbauer A.M."/>
        </authorList>
    </citation>
    <scope>NUCLEOTIDE SEQUENCE [LARGE SCALE GENOMIC DNA]</scope>
    <source>
        <strain evidence="11 12">FW300-N2E3</strain>
    </source>
</reference>
<dbReference type="RefSeq" id="WP_054596551.1">
    <property type="nucleotide sequence ID" value="NZ_CP012830.1"/>
</dbReference>
<dbReference type="Proteomes" id="UP000066487">
    <property type="component" value="Chromosome"/>
</dbReference>
<protein>
    <recommendedName>
        <fullName evidence="7">2-aminoethylphosphonate--pyruvate transaminase</fullName>
        <ecNumber evidence="7">2.6.1.37</ecNumber>
    </recommendedName>
    <alternativeName>
        <fullName evidence="7">2-aminoethylphosphonate aminotransferase</fullName>
    </alternativeName>
    <alternativeName>
        <fullName evidence="7">AEP transaminase</fullName>
        <shortName evidence="7">AEPT</shortName>
    </alternativeName>
</protein>
<keyword evidence="4 7" id="KW-0663">Pyridoxal phosphate</keyword>
<evidence type="ECO:0000256" key="6">
    <source>
        <dbReference type="ARBA" id="ARBA00049460"/>
    </source>
</evidence>
<evidence type="ECO:0000259" key="10">
    <source>
        <dbReference type="Pfam" id="PF00266"/>
    </source>
</evidence>
<gene>
    <name evidence="7" type="primary">phnW</name>
    <name evidence="11" type="ORF">AO353_20240</name>
</gene>
<sequence length="369" mass="40077">MSTAEPILLTPGPLTTSQRTREAMMVDWGSWDERFNQLTASLCEQLLAIINGADSHHCVPLQGSGTFAVEAAIGTLVPRDGKVLVLINGAYGKRLAKICEVLGRSFSTFETAEDQPTTATDVDRLLHADSSITHVALIHCETSTGVLNPLPEIAHVIAQHGKRLIIDAMSSFGALPIDARQVPFEALIAASGKCLEGVPGMGFVFANKSALENAAGNSPSLAMDLFDQHTYMAKTGQWRFTPPTHVVAALHEALLQYNEEGGLPARHQRYANNCQVLLDEMAKLGLCSFLPTAIQAPIIITFHAPKDPRYQFKAFYERVKAKGFILYPGKLTQVETFRVGCIGHVNQAEMRAAVAAIGEVLREMEVLDT</sequence>
<evidence type="ECO:0000256" key="3">
    <source>
        <dbReference type="ARBA" id="ARBA00022679"/>
    </source>
</evidence>